<gene>
    <name evidence="7" type="ORF">B0H17DRAFT_315939</name>
</gene>
<dbReference type="PANTHER" id="PTHR31465">
    <property type="entry name" value="PROTEIN RTA1-RELATED"/>
    <property type="match status" value="1"/>
</dbReference>
<evidence type="ECO:0000313" key="7">
    <source>
        <dbReference type="EMBL" id="KAJ7698926.1"/>
    </source>
</evidence>
<proteinExistence type="predicted"/>
<evidence type="ECO:0000256" key="2">
    <source>
        <dbReference type="ARBA" id="ARBA00022692"/>
    </source>
</evidence>
<keyword evidence="2 5" id="KW-0812">Transmembrane</keyword>
<dbReference type="AlphaFoldDB" id="A0AAD7DVP8"/>
<keyword evidence="8" id="KW-1185">Reference proteome</keyword>
<comment type="subcellular location">
    <subcellularLocation>
        <location evidence="1">Membrane</location>
        <topology evidence="1">Multi-pass membrane protein</topology>
    </subcellularLocation>
</comment>
<feature type="signal peptide" evidence="6">
    <location>
        <begin position="1"/>
        <end position="19"/>
    </location>
</feature>
<reference evidence="7" key="1">
    <citation type="submission" date="2023-03" db="EMBL/GenBank/DDBJ databases">
        <title>Massive genome expansion in bonnet fungi (Mycena s.s.) driven by repeated elements and novel gene families across ecological guilds.</title>
        <authorList>
            <consortium name="Lawrence Berkeley National Laboratory"/>
            <person name="Harder C.B."/>
            <person name="Miyauchi S."/>
            <person name="Viragh M."/>
            <person name="Kuo A."/>
            <person name="Thoen E."/>
            <person name="Andreopoulos B."/>
            <person name="Lu D."/>
            <person name="Skrede I."/>
            <person name="Drula E."/>
            <person name="Henrissat B."/>
            <person name="Morin E."/>
            <person name="Kohler A."/>
            <person name="Barry K."/>
            <person name="LaButti K."/>
            <person name="Morin E."/>
            <person name="Salamov A."/>
            <person name="Lipzen A."/>
            <person name="Mereny Z."/>
            <person name="Hegedus B."/>
            <person name="Baldrian P."/>
            <person name="Stursova M."/>
            <person name="Weitz H."/>
            <person name="Taylor A."/>
            <person name="Grigoriev I.V."/>
            <person name="Nagy L.G."/>
            <person name="Martin F."/>
            <person name="Kauserud H."/>
        </authorList>
    </citation>
    <scope>NUCLEOTIDE SEQUENCE</scope>
    <source>
        <strain evidence="7">CBHHK067</strain>
    </source>
</reference>
<dbReference type="EMBL" id="JARKIE010000024">
    <property type="protein sequence ID" value="KAJ7698926.1"/>
    <property type="molecule type" value="Genomic_DNA"/>
</dbReference>
<evidence type="ECO:0000256" key="5">
    <source>
        <dbReference type="SAM" id="Phobius"/>
    </source>
</evidence>
<evidence type="ECO:0000256" key="4">
    <source>
        <dbReference type="ARBA" id="ARBA00023136"/>
    </source>
</evidence>
<keyword evidence="3 5" id="KW-1133">Transmembrane helix</keyword>
<feature type="transmembrane region" description="Helical" evidence="5">
    <location>
        <begin position="150"/>
        <end position="170"/>
    </location>
</feature>
<keyword evidence="4 5" id="KW-0472">Membrane</keyword>
<sequence>MSRLLLCLVLAASFVAVFADDTSDGGNTDADQIPGGFVPKKVPAVIGLALFGISATIQWIQHFTITPRRPFMLTLTIGMTAMTIGFVLRLLFSSPPFTVGKYIQMTMFILLSPCTFLAIDYMLLARLAATFDTEVSDRCLLIRSSRIAKVFMWSDVSTFLLQSSGGGLQASKGSLVNLGNKLVMIGLVLQAVSFLLFAYVLIVFGWRVRKHFPEAWISKVPRSWRPLFYVMCVTCVGILVRSVFRIAEFSQGYSGYISVHEGYFYAFDALPLWTSMTLYCFVWPARILNIHPGHMELQSARKPLV</sequence>
<evidence type="ECO:0000256" key="6">
    <source>
        <dbReference type="SAM" id="SignalP"/>
    </source>
</evidence>
<evidence type="ECO:0000256" key="1">
    <source>
        <dbReference type="ARBA" id="ARBA00004141"/>
    </source>
</evidence>
<dbReference type="Pfam" id="PF04479">
    <property type="entry name" value="RTA1"/>
    <property type="match status" value="1"/>
</dbReference>
<feature type="chain" id="PRO_5042107147" evidence="6">
    <location>
        <begin position="20"/>
        <end position="305"/>
    </location>
</feature>
<evidence type="ECO:0000256" key="3">
    <source>
        <dbReference type="ARBA" id="ARBA00022989"/>
    </source>
</evidence>
<feature type="transmembrane region" description="Helical" evidence="5">
    <location>
        <begin position="43"/>
        <end position="60"/>
    </location>
</feature>
<accession>A0AAD7DVP8</accession>
<feature type="transmembrane region" description="Helical" evidence="5">
    <location>
        <begin position="104"/>
        <end position="129"/>
    </location>
</feature>
<feature type="transmembrane region" description="Helical" evidence="5">
    <location>
        <begin position="264"/>
        <end position="285"/>
    </location>
</feature>
<protein>
    <submittedName>
        <fullName evidence="7">RTA1 like protein-domain-containing protein</fullName>
    </submittedName>
</protein>
<feature type="transmembrane region" description="Helical" evidence="5">
    <location>
        <begin position="72"/>
        <end position="92"/>
    </location>
</feature>
<comment type="caution">
    <text evidence="7">The sequence shown here is derived from an EMBL/GenBank/DDBJ whole genome shotgun (WGS) entry which is preliminary data.</text>
</comment>
<dbReference type="PANTHER" id="PTHR31465:SF1">
    <property type="entry name" value="PROTEIN RTA1-RELATED"/>
    <property type="match status" value="1"/>
</dbReference>
<name>A0AAD7DVP8_MYCRO</name>
<organism evidence="7 8">
    <name type="scientific">Mycena rosella</name>
    <name type="common">Pink bonnet</name>
    <name type="synonym">Agaricus rosellus</name>
    <dbReference type="NCBI Taxonomy" id="1033263"/>
    <lineage>
        <taxon>Eukaryota</taxon>
        <taxon>Fungi</taxon>
        <taxon>Dikarya</taxon>
        <taxon>Basidiomycota</taxon>
        <taxon>Agaricomycotina</taxon>
        <taxon>Agaricomycetes</taxon>
        <taxon>Agaricomycetidae</taxon>
        <taxon>Agaricales</taxon>
        <taxon>Marasmiineae</taxon>
        <taxon>Mycenaceae</taxon>
        <taxon>Mycena</taxon>
    </lineage>
</organism>
<dbReference type="Proteomes" id="UP001221757">
    <property type="component" value="Unassembled WGS sequence"/>
</dbReference>
<feature type="transmembrane region" description="Helical" evidence="5">
    <location>
        <begin position="227"/>
        <end position="244"/>
    </location>
</feature>
<dbReference type="GO" id="GO:0016020">
    <property type="term" value="C:membrane"/>
    <property type="evidence" value="ECO:0007669"/>
    <property type="project" value="UniProtKB-SubCell"/>
</dbReference>
<evidence type="ECO:0000313" key="8">
    <source>
        <dbReference type="Proteomes" id="UP001221757"/>
    </source>
</evidence>
<feature type="transmembrane region" description="Helical" evidence="5">
    <location>
        <begin position="182"/>
        <end position="206"/>
    </location>
</feature>
<dbReference type="InterPro" id="IPR007568">
    <property type="entry name" value="RTA1"/>
</dbReference>
<keyword evidence="6" id="KW-0732">Signal</keyword>